<organism evidence="9 10">
    <name type="scientific">Reyranella soli</name>
    <dbReference type="NCBI Taxonomy" id="1230389"/>
    <lineage>
        <taxon>Bacteria</taxon>
        <taxon>Pseudomonadati</taxon>
        <taxon>Pseudomonadota</taxon>
        <taxon>Alphaproteobacteria</taxon>
        <taxon>Hyphomicrobiales</taxon>
        <taxon>Reyranellaceae</taxon>
        <taxon>Reyranella</taxon>
    </lineage>
</organism>
<gene>
    <name evidence="9" type="ORF">RSO01_69630</name>
</gene>
<sequence length="409" mass="43635">MRTAEDARHVSRLMLFFAIVYLVEGIGQARVGIIYQPLTHYLKDIGWTALQVAAYFAVLNFPWIIKPVFGLVSDFVPLFGYRRKSYLVIASLCAVAAFAVIARQAEPAAIALPLLLTSYAMATASTLCGALLAENGQTYRLSSTFVSQQWLWFYIAIMASSFAGGALVESLPALSALQVAAAIAAVAPIAVVLASLFLLDERQASASAPEMRRTLLALVTATKSTRPYLVGLFLFLYSFAPGFGTPLYYFMTDELKFSQSYIGILGAIASAGWIAGALVHRYLLRGLSSKALLNLSILLGTLSAASFLLLADPVTAAIVHFANGVALMIATIASLTLAADFAPKRAEGFAFAGLMSIMNLADLASSTVGAWLYDHVFDGRLGPLIVVSAASTAFALVLVPLLRLGDRPL</sequence>
<dbReference type="Pfam" id="PF03092">
    <property type="entry name" value="BT1"/>
    <property type="match status" value="1"/>
</dbReference>
<evidence type="ECO:0000256" key="3">
    <source>
        <dbReference type="ARBA" id="ARBA00022448"/>
    </source>
</evidence>
<comment type="similarity">
    <text evidence="2">Belongs to the major facilitator superfamily. Folate-biopterin transporter (TC 2.A.71) family.</text>
</comment>
<dbReference type="GO" id="GO:0022857">
    <property type="term" value="F:transmembrane transporter activity"/>
    <property type="evidence" value="ECO:0007669"/>
    <property type="project" value="InterPro"/>
</dbReference>
<feature type="domain" description="Major facilitator superfamily (MFS) profile" evidence="8">
    <location>
        <begin position="226"/>
        <end position="409"/>
    </location>
</feature>
<dbReference type="SUPFAM" id="SSF103473">
    <property type="entry name" value="MFS general substrate transporter"/>
    <property type="match status" value="1"/>
</dbReference>
<evidence type="ECO:0000256" key="5">
    <source>
        <dbReference type="ARBA" id="ARBA00022989"/>
    </source>
</evidence>
<dbReference type="RefSeq" id="WP_147155183.1">
    <property type="nucleotide sequence ID" value="NZ_BKAJ01000140.1"/>
</dbReference>
<feature type="transmembrane region" description="Helical" evidence="7">
    <location>
        <begin position="261"/>
        <end position="279"/>
    </location>
</feature>
<dbReference type="InterPro" id="IPR020846">
    <property type="entry name" value="MFS_dom"/>
</dbReference>
<evidence type="ECO:0000313" key="9">
    <source>
        <dbReference type="EMBL" id="GEP59797.1"/>
    </source>
</evidence>
<keyword evidence="5 7" id="KW-1133">Transmembrane helix</keyword>
<protein>
    <submittedName>
        <fullName evidence="9">MFS transporter</fullName>
    </submittedName>
</protein>
<dbReference type="PANTHER" id="PTHR31585">
    <property type="entry name" value="FOLATE-BIOPTERIN TRANSPORTER 1, CHLOROPLASTIC"/>
    <property type="match status" value="1"/>
</dbReference>
<feature type="transmembrane region" description="Helical" evidence="7">
    <location>
        <begin position="174"/>
        <end position="199"/>
    </location>
</feature>
<keyword evidence="6 7" id="KW-0472">Membrane</keyword>
<feature type="transmembrane region" description="Helical" evidence="7">
    <location>
        <begin position="317"/>
        <end position="337"/>
    </location>
</feature>
<dbReference type="Proteomes" id="UP000321058">
    <property type="component" value="Unassembled WGS sequence"/>
</dbReference>
<keyword evidence="10" id="KW-1185">Reference proteome</keyword>
<dbReference type="Gene3D" id="1.20.1250.20">
    <property type="entry name" value="MFS general substrate transporter like domains"/>
    <property type="match status" value="1"/>
</dbReference>
<comment type="subcellular location">
    <subcellularLocation>
        <location evidence="1">Membrane</location>
        <topology evidence="1">Multi-pass membrane protein</topology>
    </subcellularLocation>
</comment>
<feature type="transmembrane region" description="Helical" evidence="7">
    <location>
        <begin position="12"/>
        <end position="33"/>
    </location>
</feature>
<feature type="transmembrane region" description="Helical" evidence="7">
    <location>
        <begin position="291"/>
        <end position="311"/>
    </location>
</feature>
<dbReference type="PROSITE" id="PS50850">
    <property type="entry name" value="MFS"/>
    <property type="match status" value="1"/>
</dbReference>
<evidence type="ECO:0000256" key="4">
    <source>
        <dbReference type="ARBA" id="ARBA00022692"/>
    </source>
</evidence>
<dbReference type="InterPro" id="IPR036259">
    <property type="entry name" value="MFS_trans_sf"/>
</dbReference>
<evidence type="ECO:0000256" key="2">
    <source>
        <dbReference type="ARBA" id="ARBA00007015"/>
    </source>
</evidence>
<evidence type="ECO:0000313" key="10">
    <source>
        <dbReference type="Proteomes" id="UP000321058"/>
    </source>
</evidence>
<dbReference type="InterPro" id="IPR039309">
    <property type="entry name" value="BT1"/>
</dbReference>
<feature type="transmembrane region" description="Helical" evidence="7">
    <location>
        <begin position="151"/>
        <end position="168"/>
    </location>
</feature>
<name>A0A512NLH9_9HYPH</name>
<evidence type="ECO:0000256" key="7">
    <source>
        <dbReference type="SAM" id="Phobius"/>
    </source>
</evidence>
<comment type="caution">
    <text evidence="9">The sequence shown here is derived from an EMBL/GenBank/DDBJ whole genome shotgun (WGS) entry which is preliminary data.</text>
</comment>
<feature type="transmembrane region" description="Helical" evidence="7">
    <location>
        <begin position="384"/>
        <end position="404"/>
    </location>
</feature>
<proteinExistence type="inferred from homology"/>
<dbReference type="OrthoDB" id="8479695at2"/>
<dbReference type="EMBL" id="BKAJ01000140">
    <property type="protein sequence ID" value="GEP59797.1"/>
    <property type="molecule type" value="Genomic_DNA"/>
</dbReference>
<dbReference type="GO" id="GO:0016020">
    <property type="term" value="C:membrane"/>
    <property type="evidence" value="ECO:0007669"/>
    <property type="project" value="UniProtKB-SubCell"/>
</dbReference>
<feature type="transmembrane region" description="Helical" evidence="7">
    <location>
        <begin position="86"/>
        <end position="102"/>
    </location>
</feature>
<keyword evidence="3" id="KW-0813">Transport</keyword>
<feature type="transmembrane region" description="Helical" evidence="7">
    <location>
        <begin position="108"/>
        <end position="131"/>
    </location>
</feature>
<reference evidence="9 10" key="1">
    <citation type="submission" date="2019-07" db="EMBL/GenBank/DDBJ databases">
        <title>Whole genome shotgun sequence of Reyranella soli NBRC 108950.</title>
        <authorList>
            <person name="Hosoyama A."/>
            <person name="Uohara A."/>
            <person name="Ohji S."/>
            <person name="Ichikawa N."/>
        </authorList>
    </citation>
    <scope>NUCLEOTIDE SEQUENCE [LARGE SCALE GENOMIC DNA]</scope>
    <source>
        <strain evidence="9 10">NBRC 108950</strain>
    </source>
</reference>
<feature type="transmembrane region" description="Helical" evidence="7">
    <location>
        <begin position="228"/>
        <end position="249"/>
    </location>
</feature>
<evidence type="ECO:0000259" key="8">
    <source>
        <dbReference type="PROSITE" id="PS50850"/>
    </source>
</evidence>
<keyword evidence="4 7" id="KW-0812">Transmembrane</keyword>
<evidence type="ECO:0000256" key="1">
    <source>
        <dbReference type="ARBA" id="ARBA00004141"/>
    </source>
</evidence>
<feature type="transmembrane region" description="Helical" evidence="7">
    <location>
        <begin position="349"/>
        <end position="372"/>
    </location>
</feature>
<dbReference type="AlphaFoldDB" id="A0A512NLH9"/>
<feature type="transmembrane region" description="Helical" evidence="7">
    <location>
        <begin position="45"/>
        <end position="65"/>
    </location>
</feature>
<dbReference type="PANTHER" id="PTHR31585:SF0">
    <property type="entry name" value="FOLATE-BIOPTERIN TRANSPORTER 1, CHLOROPLASTIC"/>
    <property type="match status" value="1"/>
</dbReference>
<evidence type="ECO:0000256" key="6">
    <source>
        <dbReference type="ARBA" id="ARBA00023136"/>
    </source>
</evidence>
<accession>A0A512NLH9</accession>